<evidence type="ECO:0000313" key="2">
    <source>
        <dbReference type="Proteomes" id="UP001270362"/>
    </source>
</evidence>
<reference evidence="1" key="1">
    <citation type="journal article" date="2023" name="Mol. Phylogenet. Evol.">
        <title>Genome-scale phylogeny and comparative genomics of the fungal order Sordariales.</title>
        <authorList>
            <person name="Hensen N."/>
            <person name="Bonometti L."/>
            <person name="Westerberg I."/>
            <person name="Brannstrom I.O."/>
            <person name="Guillou S."/>
            <person name="Cros-Aarteil S."/>
            <person name="Calhoun S."/>
            <person name="Haridas S."/>
            <person name="Kuo A."/>
            <person name="Mondo S."/>
            <person name="Pangilinan J."/>
            <person name="Riley R."/>
            <person name="LaButti K."/>
            <person name="Andreopoulos B."/>
            <person name="Lipzen A."/>
            <person name="Chen C."/>
            <person name="Yan M."/>
            <person name="Daum C."/>
            <person name="Ng V."/>
            <person name="Clum A."/>
            <person name="Steindorff A."/>
            <person name="Ohm R.A."/>
            <person name="Martin F."/>
            <person name="Silar P."/>
            <person name="Natvig D.O."/>
            <person name="Lalanne C."/>
            <person name="Gautier V."/>
            <person name="Ament-Velasquez S.L."/>
            <person name="Kruys A."/>
            <person name="Hutchinson M.I."/>
            <person name="Powell A.J."/>
            <person name="Barry K."/>
            <person name="Miller A.N."/>
            <person name="Grigoriev I.V."/>
            <person name="Debuchy R."/>
            <person name="Gladieux P."/>
            <person name="Hiltunen Thoren M."/>
            <person name="Johannesson H."/>
        </authorList>
    </citation>
    <scope>NUCLEOTIDE SEQUENCE</scope>
    <source>
        <strain evidence="1">CBS 314.62</strain>
    </source>
</reference>
<protein>
    <submittedName>
        <fullName evidence="1">Uncharacterized protein</fullName>
    </submittedName>
</protein>
<organism evidence="1 2">
    <name type="scientific">Podospora appendiculata</name>
    <dbReference type="NCBI Taxonomy" id="314037"/>
    <lineage>
        <taxon>Eukaryota</taxon>
        <taxon>Fungi</taxon>
        <taxon>Dikarya</taxon>
        <taxon>Ascomycota</taxon>
        <taxon>Pezizomycotina</taxon>
        <taxon>Sordariomycetes</taxon>
        <taxon>Sordariomycetidae</taxon>
        <taxon>Sordariales</taxon>
        <taxon>Podosporaceae</taxon>
        <taxon>Podospora</taxon>
    </lineage>
</organism>
<dbReference type="AlphaFoldDB" id="A0AAE0XCY3"/>
<keyword evidence="2" id="KW-1185">Reference proteome</keyword>
<accession>A0AAE0XCY3</accession>
<reference evidence="1" key="2">
    <citation type="submission" date="2023-06" db="EMBL/GenBank/DDBJ databases">
        <authorList>
            <consortium name="Lawrence Berkeley National Laboratory"/>
            <person name="Haridas S."/>
            <person name="Hensen N."/>
            <person name="Bonometti L."/>
            <person name="Westerberg I."/>
            <person name="Brannstrom I.O."/>
            <person name="Guillou S."/>
            <person name="Cros-Aarteil S."/>
            <person name="Calhoun S."/>
            <person name="Kuo A."/>
            <person name="Mondo S."/>
            <person name="Pangilinan J."/>
            <person name="Riley R."/>
            <person name="Labutti K."/>
            <person name="Andreopoulos B."/>
            <person name="Lipzen A."/>
            <person name="Chen C."/>
            <person name="Yanf M."/>
            <person name="Daum C."/>
            <person name="Ng V."/>
            <person name="Clum A."/>
            <person name="Steindorff A."/>
            <person name="Ohm R."/>
            <person name="Martin F."/>
            <person name="Silar P."/>
            <person name="Natvig D."/>
            <person name="Lalanne C."/>
            <person name="Gautier V."/>
            <person name="Ament-Velasquez S.L."/>
            <person name="Kruys A."/>
            <person name="Hutchinson M.I."/>
            <person name="Powell A.J."/>
            <person name="Barry K."/>
            <person name="Miller A.N."/>
            <person name="Grigoriev I.V."/>
            <person name="Debuchy R."/>
            <person name="Gladieux P."/>
            <person name="Thoren M.H."/>
            <person name="Johannesson H."/>
        </authorList>
    </citation>
    <scope>NUCLEOTIDE SEQUENCE</scope>
    <source>
        <strain evidence="1">CBS 314.62</strain>
    </source>
</reference>
<gene>
    <name evidence="1" type="ORF">B0T22DRAFT_189072</name>
</gene>
<sequence length="224" mass="24028">LSISYEAVHVGLLHRQQEDRQSSHPHIHTPLQTKTANPLPLTYLIPNVPTVLNMIVPRIAAAAVFCLLGLAHGGVHPPHGAPPHLTGGHPDGVALYAEPDFLGQLCTVSAADLAGGACVTIPQEVRATSFKKSGSPCCILYRSACDVVDKSPNGRFLNQRIFADEVANLTMYGWGGIVRGVVCPAKNICDGLKADKDFAPESDDQLKRFWADILTIPGRRLMGP</sequence>
<dbReference type="EMBL" id="JAULSO010000002">
    <property type="protein sequence ID" value="KAK3690158.1"/>
    <property type="molecule type" value="Genomic_DNA"/>
</dbReference>
<evidence type="ECO:0000313" key="1">
    <source>
        <dbReference type="EMBL" id="KAK3690158.1"/>
    </source>
</evidence>
<name>A0AAE0XCY3_9PEZI</name>
<comment type="caution">
    <text evidence="1">The sequence shown here is derived from an EMBL/GenBank/DDBJ whole genome shotgun (WGS) entry which is preliminary data.</text>
</comment>
<proteinExistence type="predicted"/>
<dbReference type="Proteomes" id="UP001270362">
    <property type="component" value="Unassembled WGS sequence"/>
</dbReference>
<feature type="non-terminal residue" evidence="1">
    <location>
        <position position="1"/>
    </location>
</feature>